<evidence type="ECO:0000259" key="1">
    <source>
        <dbReference type="Pfam" id="PF16177"/>
    </source>
</evidence>
<dbReference type="SUPFAM" id="SSF56801">
    <property type="entry name" value="Acetyl-CoA synthetase-like"/>
    <property type="match status" value="1"/>
</dbReference>
<protein>
    <submittedName>
        <fullName evidence="2">Acetyl-coenzyme A synthetase N-terminal domain-containing protein</fullName>
    </submittedName>
</protein>
<dbReference type="Gene3D" id="3.40.50.12780">
    <property type="entry name" value="N-terminal domain of ligase-like"/>
    <property type="match status" value="1"/>
</dbReference>
<dbReference type="PANTHER" id="PTHR42921:SF1">
    <property type="entry name" value="ACETOACETYL-COA SYNTHETASE"/>
    <property type="match status" value="1"/>
</dbReference>
<dbReference type="Proteomes" id="UP001597053">
    <property type="component" value="Unassembled WGS sequence"/>
</dbReference>
<evidence type="ECO:0000313" key="2">
    <source>
        <dbReference type="EMBL" id="MFD0788516.1"/>
    </source>
</evidence>
<reference evidence="3" key="1">
    <citation type="journal article" date="2019" name="Int. J. Syst. Evol. Microbiol.">
        <title>The Global Catalogue of Microorganisms (GCM) 10K type strain sequencing project: providing services to taxonomists for standard genome sequencing and annotation.</title>
        <authorList>
            <consortium name="The Broad Institute Genomics Platform"/>
            <consortium name="The Broad Institute Genome Sequencing Center for Infectious Disease"/>
            <person name="Wu L."/>
            <person name="Ma J."/>
        </authorList>
    </citation>
    <scope>NUCLEOTIDE SEQUENCE [LARGE SCALE GENOMIC DNA]</scope>
    <source>
        <strain evidence="3">JCM 32148</strain>
    </source>
</reference>
<sequence length="126" mass="14316">MGDVLWTPPADVRERSRIGGYLRWLREHRGLDFADYEALWRWSVTDLEAFWRSIWDHFEVVAHTAPTATLTGRSMPGARWFPGAALNYAENVLRMPGLADTDPVVIAHGQTRTPVTLTAAELREQV</sequence>
<feature type="non-terminal residue" evidence="2">
    <location>
        <position position="126"/>
    </location>
</feature>
<keyword evidence="3" id="KW-1185">Reference proteome</keyword>
<dbReference type="PANTHER" id="PTHR42921">
    <property type="entry name" value="ACETOACETYL-COA SYNTHETASE"/>
    <property type="match status" value="1"/>
</dbReference>
<organism evidence="2 3">
    <name type="scientific">Micromonospora azadirachtae</name>
    <dbReference type="NCBI Taxonomy" id="1970735"/>
    <lineage>
        <taxon>Bacteria</taxon>
        <taxon>Bacillati</taxon>
        <taxon>Actinomycetota</taxon>
        <taxon>Actinomycetes</taxon>
        <taxon>Micromonosporales</taxon>
        <taxon>Micromonosporaceae</taxon>
        <taxon>Micromonospora</taxon>
    </lineage>
</organism>
<evidence type="ECO:0000313" key="3">
    <source>
        <dbReference type="Proteomes" id="UP001597053"/>
    </source>
</evidence>
<proteinExistence type="predicted"/>
<feature type="domain" description="Acetyl-coenzyme A synthetase N-terminal" evidence="1">
    <location>
        <begin position="36"/>
        <end position="92"/>
    </location>
</feature>
<accession>A0ABW3ABZ1</accession>
<dbReference type="InterPro" id="IPR042099">
    <property type="entry name" value="ANL_N_sf"/>
</dbReference>
<name>A0ABW3ABZ1_9ACTN</name>
<dbReference type="Pfam" id="PF16177">
    <property type="entry name" value="ACAS_N"/>
    <property type="match status" value="1"/>
</dbReference>
<gene>
    <name evidence="2" type="ORF">ACFQZ8_31765</name>
</gene>
<dbReference type="EMBL" id="JBHTHM010002852">
    <property type="protein sequence ID" value="MFD0788516.1"/>
    <property type="molecule type" value="Genomic_DNA"/>
</dbReference>
<dbReference type="InterPro" id="IPR032387">
    <property type="entry name" value="ACAS_N"/>
</dbReference>
<comment type="caution">
    <text evidence="2">The sequence shown here is derived from an EMBL/GenBank/DDBJ whole genome shotgun (WGS) entry which is preliminary data.</text>
</comment>